<keyword evidence="3 4" id="KW-0413">Isomerase</keyword>
<dbReference type="CDD" id="cd00317">
    <property type="entry name" value="cyclophilin"/>
    <property type="match status" value="1"/>
</dbReference>
<dbReference type="InterPro" id="IPR029000">
    <property type="entry name" value="Cyclophilin-like_dom_sf"/>
</dbReference>
<dbReference type="PANTHER" id="PTHR45625:SF4">
    <property type="entry name" value="PEPTIDYLPROLYL ISOMERASE DOMAIN AND WD REPEAT-CONTAINING PROTEIN 1"/>
    <property type="match status" value="1"/>
</dbReference>
<comment type="catalytic activity">
    <reaction evidence="4">
        <text>[protein]-peptidylproline (omega=180) = [protein]-peptidylproline (omega=0)</text>
        <dbReference type="Rhea" id="RHEA:16237"/>
        <dbReference type="Rhea" id="RHEA-COMP:10747"/>
        <dbReference type="Rhea" id="RHEA-COMP:10748"/>
        <dbReference type="ChEBI" id="CHEBI:83833"/>
        <dbReference type="ChEBI" id="CHEBI:83834"/>
        <dbReference type="EC" id="5.2.1.8"/>
    </reaction>
</comment>
<evidence type="ECO:0000256" key="2">
    <source>
        <dbReference type="ARBA" id="ARBA00023110"/>
    </source>
</evidence>
<dbReference type="Gene3D" id="2.40.100.10">
    <property type="entry name" value="Cyclophilin-like"/>
    <property type="match status" value="1"/>
</dbReference>
<dbReference type="PROSITE" id="PS50072">
    <property type="entry name" value="CSA_PPIASE_2"/>
    <property type="match status" value="1"/>
</dbReference>
<evidence type="ECO:0000256" key="3">
    <source>
        <dbReference type="ARBA" id="ARBA00023235"/>
    </source>
</evidence>
<dbReference type="Proteomes" id="UP000324996">
    <property type="component" value="Unassembled WGS sequence"/>
</dbReference>
<organism evidence="6 7">
    <name type="scientific">Iodidimonas nitroreducens</name>
    <dbReference type="NCBI Taxonomy" id="1236968"/>
    <lineage>
        <taxon>Bacteria</taxon>
        <taxon>Pseudomonadati</taxon>
        <taxon>Pseudomonadota</taxon>
        <taxon>Alphaproteobacteria</taxon>
        <taxon>Iodidimonadales</taxon>
        <taxon>Iodidimonadaceae</taxon>
        <taxon>Iodidimonas</taxon>
    </lineage>
</organism>
<evidence type="ECO:0000256" key="1">
    <source>
        <dbReference type="ARBA" id="ARBA00007365"/>
    </source>
</evidence>
<gene>
    <name evidence="6" type="ORF">JCM17846_05080</name>
</gene>
<dbReference type="InterPro" id="IPR044666">
    <property type="entry name" value="Cyclophilin_A-like"/>
</dbReference>
<reference evidence="6 7" key="1">
    <citation type="submission" date="2019-09" db="EMBL/GenBank/DDBJ databases">
        <title>NBRP : Genome information of microbial organism related human and environment.</title>
        <authorList>
            <person name="Hattori M."/>
            <person name="Oshima K."/>
            <person name="Inaba H."/>
            <person name="Suda W."/>
            <person name="Sakamoto M."/>
            <person name="Iino T."/>
            <person name="Kitahara M."/>
            <person name="Oshida Y."/>
            <person name="Iida T."/>
            <person name="Kudo T."/>
            <person name="Itoh T."/>
            <person name="Ohkuma M."/>
        </authorList>
    </citation>
    <scope>NUCLEOTIDE SEQUENCE [LARGE SCALE GENOMIC DNA]</scope>
    <source>
        <strain evidence="6 7">Q-1</strain>
    </source>
</reference>
<feature type="chain" id="PRO_5023086223" description="Peptidyl-prolyl cis-trans isomerase" evidence="4">
    <location>
        <begin position="35"/>
        <end position="210"/>
    </location>
</feature>
<comment type="similarity">
    <text evidence="1 4">Belongs to the cyclophilin-type PPIase family.</text>
</comment>
<feature type="signal peptide" evidence="4">
    <location>
        <begin position="1"/>
        <end position="34"/>
    </location>
</feature>
<dbReference type="Pfam" id="PF00160">
    <property type="entry name" value="Pro_isomerase"/>
    <property type="match status" value="1"/>
</dbReference>
<dbReference type="GO" id="GO:0006457">
    <property type="term" value="P:protein folding"/>
    <property type="evidence" value="ECO:0007669"/>
    <property type="project" value="InterPro"/>
</dbReference>
<keyword evidence="4" id="KW-0732">Signal</keyword>
<dbReference type="InterPro" id="IPR020892">
    <property type="entry name" value="Cyclophilin-type_PPIase_CS"/>
</dbReference>
<accession>A0A5A7N731</accession>
<protein>
    <recommendedName>
        <fullName evidence="4">Peptidyl-prolyl cis-trans isomerase</fullName>
        <shortName evidence="4">PPIase</shortName>
        <ecNumber evidence="4">5.2.1.8</ecNumber>
    </recommendedName>
</protein>
<proteinExistence type="inferred from homology"/>
<keyword evidence="7" id="KW-1185">Reference proteome</keyword>
<dbReference type="PROSITE" id="PS00170">
    <property type="entry name" value="CSA_PPIASE_1"/>
    <property type="match status" value="1"/>
</dbReference>
<comment type="caution">
    <text evidence="6">The sequence shown here is derived from an EMBL/GenBank/DDBJ whole genome shotgun (WGS) entry which is preliminary data.</text>
</comment>
<name>A0A5A7N731_9PROT</name>
<sequence length="210" mass="22710">MELAKLKVFSMILKKWFAGLLALSLSGAAVTVQAQNQAENQAVDLSDPENTLYLDLETGRVTIQLRPDKAPNSVERIRTLVRRGFYDGLIFHRVIPGFMAQGGDPAGNGSGGSELPDLKAEFSDLLHLRGTMAMARADSPDSANSQFYITFSRISNLDNKYTIIGRVVSGMEHVDALAVGEPPVEPSKIIKMSLASDSADQNKSAQSANQ</sequence>
<evidence type="ECO:0000313" key="7">
    <source>
        <dbReference type="Proteomes" id="UP000324996"/>
    </source>
</evidence>
<dbReference type="PANTHER" id="PTHR45625">
    <property type="entry name" value="PEPTIDYL-PROLYL CIS-TRANS ISOMERASE-RELATED"/>
    <property type="match status" value="1"/>
</dbReference>
<dbReference type="RefSeq" id="WP_313978582.1">
    <property type="nucleotide sequence ID" value="NZ_BKCN01000002.1"/>
</dbReference>
<dbReference type="PRINTS" id="PR00153">
    <property type="entry name" value="CSAPPISMRASE"/>
</dbReference>
<evidence type="ECO:0000259" key="5">
    <source>
        <dbReference type="PROSITE" id="PS50072"/>
    </source>
</evidence>
<comment type="function">
    <text evidence="4">PPIases accelerate the folding of proteins. It catalyzes the cis-trans isomerization of proline imidic peptide bonds in oligopeptides.</text>
</comment>
<dbReference type="EMBL" id="BKCN01000002">
    <property type="protein sequence ID" value="GER02826.1"/>
    <property type="molecule type" value="Genomic_DNA"/>
</dbReference>
<dbReference type="EC" id="5.2.1.8" evidence="4"/>
<dbReference type="SUPFAM" id="SSF50891">
    <property type="entry name" value="Cyclophilin-like"/>
    <property type="match status" value="1"/>
</dbReference>
<evidence type="ECO:0000313" key="6">
    <source>
        <dbReference type="EMBL" id="GER02826.1"/>
    </source>
</evidence>
<feature type="domain" description="PPIase cyclophilin-type" evidence="5">
    <location>
        <begin position="59"/>
        <end position="177"/>
    </location>
</feature>
<dbReference type="GO" id="GO:0003755">
    <property type="term" value="F:peptidyl-prolyl cis-trans isomerase activity"/>
    <property type="evidence" value="ECO:0007669"/>
    <property type="project" value="UniProtKB-UniRule"/>
</dbReference>
<evidence type="ECO:0000256" key="4">
    <source>
        <dbReference type="RuleBase" id="RU363019"/>
    </source>
</evidence>
<dbReference type="AlphaFoldDB" id="A0A5A7N731"/>
<dbReference type="InterPro" id="IPR002130">
    <property type="entry name" value="Cyclophilin-type_PPIase_dom"/>
</dbReference>
<keyword evidence="2 4" id="KW-0697">Rotamase</keyword>